<sequence length="167" mass="17822">MGNLGMSGRNPLFIQCAPKGCIELLLEHGVEIIGKRAVVIGRSKIVGLLATSLLLLRHQTAISMVHAFMKNPEQITSEADIVIADVGIPNMFCGCWLKLGAVLIGLEQCLVEDQSLSYTLDPNSQGFHIIGDVCYGEIGVASAISPVPGDSGGERNSKYLEEKSAQL</sequence>
<keyword evidence="2" id="KW-1185">Reference proteome</keyword>
<protein>
    <submittedName>
        <fullName evidence="1">Uncharacterized protein</fullName>
    </submittedName>
</protein>
<evidence type="ECO:0000313" key="2">
    <source>
        <dbReference type="Proteomes" id="UP000828941"/>
    </source>
</evidence>
<dbReference type="Proteomes" id="UP000828941">
    <property type="component" value="Chromosome 9"/>
</dbReference>
<accession>A0ACB9MJN2</accession>
<reference evidence="1 2" key="1">
    <citation type="journal article" date="2022" name="DNA Res.">
        <title>Chromosomal-level genome assembly of the orchid tree Bauhinia variegata (Leguminosae; Cercidoideae) supports the allotetraploid origin hypothesis of Bauhinia.</title>
        <authorList>
            <person name="Zhong Y."/>
            <person name="Chen Y."/>
            <person name="Zheng D."/>
            <person name="Pang J."/>
            <person name="Liu Y."/>
            <person name="Luo S."/>
            <person name="Meng S."/>
            <person name="Qian L."/>
            <person name="Wei D."/>
            <person name="Dai S."/>
            <person name="Zhou R."/>
        </authorList>
    </citation>
    <scope>NUCLEOTIDE SEQUENCE [LARGE SCALE GENOMIC DNA]</scope>
    <source>
        <strain evidence="1">BV-YZ2020</strain>
    </source>
</reference>
<evidence type="ECO:0000313" key="1">
    <source>
        <dbReference type="EMBL" id="KAI4323704.1"/>
    </source>
</evidence>
<comment type="caution">
    <text evidence="1">The sequence shown here is derived from an EMBL/GenBank/DDBJ whole genome shotgun (WGS) entry which is preliminary data.</text>
</comment>
<dbReference type="EMBL" id="CM039434">
    <property type="protein sequence ID" value="KAI4323704.1"/>
    <property type="molecule type" value="Genomic_DNA"/>
</dbReference>
<name>A0ACB9MJN2_BAUVA</name>
<gene>
    <name evidence="1" type="ORF">L6164_023289</name>
</gene>
<organism evidence="1 2">
    <name type="scientific">Bauhinia variegata</name>
    <name type="common">Purple orchid tree</name>
    <name type="synonym">Phanera variegata</name>
    <dbReference type="NCBI Taxonomy" id="167791"/>
    <lineage>
        <taxon>Eukaryota</taxon>
        <taxon>Viridiplantae</taxon>
        <taxon>Streptophyta</taxon>
        <taxon>Embryophyta</taxon>
        <taxon>Tracheophyta</taxon>
        <taxon>Spermatophyta</taxon>
        <taxon>Magnoliopsida</taxon>
        <taxon>eudicotyledons</taxon>
        <taxon>Gunneridae</taxon>
        <taxon>Pentapetalae</taxon>
        <taxon>rosids</taxon>
        <taxon>fabids</taxon>
        <taxon>Fabales</taxon>
        <taxon>Fabaceae</taxon>
        <taxon>Cercidoideae</taxon>
        <taxon>Cercideae</taxon>
        <taxon>Bauhiniinae</taxon>
        <taxon>Bauhinia</taxon>
    </lineage>
</organism>
<proteinExistence type="predicted"/>